<dbReference type="PANTHER" id="PTHR35201:SF4">
    <property type="entry name" value="BETA-PINACENE SYNTHASE-RELATED"/>
    <property type="match status" value="1"/>
</dbReference>
<protein>
    <recommendedName>
        <fullName evidence="6">Terpene synthase</fullName>
        <ecNumber evidence="6">4.2.3.-</ecNumber>
    </recommendedName>
</protein>
<evidence type="ECO:0000256" key="6">
    <source>
        <dbReference type="RuleBase" id="RU366034"/>
    </source>
</evidence>
<dbReference type="NCBIfam" id="NF041167">
    <property type="entry name" value="f2_encap_cargo2"/>
    <property type="match status" value="1"/>
</dbReference>
<dbReference type="PANTHER" id="PTHR35201">
    <property type="entry name" value="TERPENE SYNTHASE"/>
    <property type="match status" value="1"/>
</dbReference>
<dbReference type="Proteomes" id="UP001221686">
    <property type="component" value="Unassembled WGS sequence"/>
</dbReference>
<comment type="cofactor">
    <cofactor evidence="1 6">
        <name>Mg(2+)</name>
        <dbReference type="ChEBI" id="CHEBI:18420"/>
    </cofactor>
</comment>
<evidence type="ECO:0000256" key="2">
    <source>
        <dbReference type="ARBA" id="ARBA00022723"/>
    </source>
</evidence>
<evidence type="ECO:0000256" key="5">
    <source>
        <dbReference type="ARBA" id="ARBA00035653"/>
    </source>
</evidence>
<dbReference type="EC" id="4.2.3.-" evidence="6"/>
<dbReference type="InterPro" id="IPR047945">
    <property type="entry name" value="MIB_synthase"/>
</dbReference>
<keyword evidence="3 6" id="KW-0460">Magnesium</keyword>
<dbReference type="SUPFAM" id="SSF48576">
    <property type="entry name" value="Terpenoid synthases"/>
    <property type="match status" value="1"/>
</dbReference>
<dbReference type="SFLD" id="SFLDG01020">
    <property type="entry name" value="Terpene_Cyclase_Like_2"/>
    <property type="match status" value="1"/>
</dbReference>
<comment type="caution">
    <text evidence="7">The sequence shown here is derived from an EMBL/GenBank/DDBJ whole genome shotgun (WGS) entry which is preliminary data.</text>
</comment>
<evidence type="ECO:0000256" key="3">
    <source>
        <dbReference type="ARBA" id="ARBA00022842"/>
    </source>
</evidence>
<evidence type="ECO:0000313" key="7">
    <source>
        <dbReference type="EMBL" id="MDC0719043.1"/>
    </source>
</evidence>
<proteinExistence type="inferred from homology"/>
<dbReference type="Gene3D" id="1.10.600.10">
    <property type="entry name" value="Farnesyl Diphosphate Synthase"/>
    <property type="match status" value="1"/>
</dbReference>
<organism evidence="7 8">
    <name type="scientific">Nannocystis bainbridge</name>
    <dbReference type="NCBI Taxonomy" id="2995303"/>
    <lineage>
        <taxon>Bacteria</taxon>
        <taxon>Pseudomonadati</taxon>
        <taxon>Myxococcota</taxon>
        <taxon>Polyangia</taxon>
        <taxon>Nannocystales</taxon>
        <taxon>Nannocystaceae</taxon>
        <taxon>Nannocystis</taxon>
    </lineage>
</organism>
<dbReference type="SFLD" id="SFLDS00005">
    <property type="entry name" value="Isoprenoid_Synthase_Type_I"/>
    <property type="match status" value="1"/>
</dbReference>
<dbReference type="EMBL" id="JAQNDL010000002">
    <property type="protein sequence ID" value="MDC0719043.1"/>
    <property type="molecule type" value="Genomic_DNA"/>
</dbReference>
<keyword evidence="6" id="KW-0456">Lyase</keyword>
<dbReference type="Pfam" id="PF19086">
    <property type="entry name" value="Terpene_syn_C_2"/>
    <property type="match status" value="1"/>
</dbReference>
<evidence type="ECO:0000256" key="1">
    <source>
        <dbReference type="ARBA" id="ARBA00001946"/>
    </source>
</evidence>
<keyword evidence="8" id="KW-1185">Reference proteome</keyword>
<keyword evidence="2 6" id="KW-0479">Metal-binding</keyword>
<evidence type="ECO:0000256" key="4">
    <source>
        <dbReference type="ARBA" id="ARBA00035573"/>
    </source>
</evidence>
<evidence type="ECO:0000313" key="8">
    <source>
        <dbReference type="Proteomes" id="UP001221686"/>
    </source>
</evidence>
<dbReference type="RefSeq" id="WP_272087555.1">
    <property type="nucleotide sequence ID" value="NZ_JAQNDL010000002.1"/>
</dbReference>
<sequence length="384" mass="42702">MTEAKRMTDPNDVTALFAGPSGLGTSAARLAQLLTRARAGDLDPPAPQPSLDPAYAWRPWGDGTGSPLYCPITERLNEPLADVVDERLAAWASECGFDDDEVVKIRKTRFGRLVMLTHPDCDDPERLLIGAKLNAAWWAADDYYADDSALGAVPEQLPPRLVLAMAAMDPLPRAGEFSVPLQQAIDDERVLVALRSGLEHMGRHASHEQVQRTCYATFAMFVSWSAYAAWRHTGEYPPAWKYLAARQHDSFYTSMTLCDVIGGYRLPADLFYDARVRRAAFLAGTAVVLVNDLYSVAKDLEDEKPPCNMVLQVAADRGCSLDEATEVTVQLHNELVRDFEAAHRSMQGVPSFELQRFLRGLRGWMGGAFEWHDSNPRYKTGRKK</sequence>
<name>A0ABT5E257_9BACT</name>
<dbReference type="InterPro" id="IPR034686">
    <property type="entry name" value="Terpene_cyclase-like_2"/>
</dbReference>
<comment type="catalytic activity">
    <reaction evidence="4">
        <text>(E)-2-methylgeranyl diphosphate + H2O = 2-methylisoborneol + diphosphate</text>
        <dbReference type="Rhea" id="RHEA:32571"/>
        <dbReference type="ChEBI" id="CHEBI:15377"/>
        <dbReference type="ChEBI" id="CHEBI:33019"/>
        <dbReference type="ChEBI" id="CHEBI:61984"/>
        <dbReference type="ChEBI" id="CHEBI:61987"/>
        <dbReference type="EC" id="4.2.3.118"/>
    </reaction>
</comment>
<gene>
    <name evidence="7" type="ORF">POL25_19215</name>
</gene>
<dbReference type="InterPro" id="IPR008949">
    <property type="entry name" value="Isoprenoid_synthase_dom_sf"/>
</dbReference>
<reference evidence="7 8" key="1">
    <citation type="submission" date="2022-11" db="EMBL/GenBank/DDBJ databases">
        <title>Minimal conservation of predation-associated metabolite biosynthetic gene clusters underscores biosynthetic potential of Myxococcota including descriptions for ten novel species: Archangium lansinium sp. nov., Myxococcus landrumus sp. nov., Nannocystis bai.</title>
        <authorList>
            <person name="Ahearne A."/>
            <person name="Stevens C."/>
            <person name="Dowd S."/>
        </authorList>
    </citation>
    <scope>NUCLEOTIDE SEQUENCE [LARGE SCALE GENOMIC DNA]</scope>
    <source>
        <strain evidence="7 8">BB15-2</strain>
    </source>
</reference>
<accession>A0ABT5E257</accession>
<comment type="similarity">
    <text evidence="5">Belongs to the terpene synthase family. 2-methylisoborneol synthase subfamily.</text>
</comment>